<keyword evidence="2" id="KW-1185">Reference proteome</keyword>
<reference evidence="1 2" key="1">
    <citation type="journal article" date="2023" name="Plants (Basel)">
        <title>Bridging the Gap: Combining Genomics and Transcriptomics Approaches to Understand Stylosanthes scabra, an Orphan Legume from the Brazilian Caatinga.</title>
        <authorList>
            <person name="Ferreira-Neto J.R.C."/>
            <person name="da Silva M.D."/>
            <person name="Binneck E."/>
            <person name="de Melo N.F."/>
            <person name="da Silva R.H."/>
            <person name="de Melo A.L.T.M."/>
            <person name="Pandolfi V."/>
            <person name="Bustamante F.O."/>
            <person name="Brasileiro-Vidal A.C."/>
            <person name="Benko-Iseppon A.M."/>
        </authorList>
    </citation>
    <scope>NUCLEOTIDE SEQUENCE [LARGE SCALE GENOMIC DNA]</scope>
    <source>
        <tissue evidence="1">Leaves</tissue>
    </source>
</reference>
<protein>
    <submittedName>
        <fullName evidence="1">Uncharacterized protein</fullName>
    </submittedName>
</protein>
<evidence type="ECO:0000313" key="1">
    <source>
        <dbReference type="EMBL" id="MED6219669.1"/>
    </source>
</evidence>
<sequence length="227" mass="25341">MESAFRAFCFLAATIGKNPGAEYQGFNSRLLTVGAFTAWIEAIQDEKECVEEMQSLLGDPKTSPPPSPPYVPTTDGRIAPLWGGVNLFLVDEVASFSFPMCVDIEHWLVKICYDTSLPPPAYFRKEVALVTGGVAYRFSVVIPGNPLGVRVHATSRYSGLESDAKEDVAFYMLQKLLHATGQHVRDYNYLTAKSLQRANVHLQAVIERLEERIRRHGYDTELDDITP</sequence>
<evidence type="ECO:0000313" key="2">
    <source>
        <dbReference type="Proteomes" id="UP001341840"/>
    </source>
</evidence>
<dbReference type="EMBL" id="JASCZI010272053">
    <property type="protein sequence ID" value="MED6219669.1"/>
    <property type="molecule type" value="Genomic_DNA"/>
</dbReference>
<dbReference type="Proteomes" id="UP001341840">
    <property type="component" value="Unassembled WGS sequence"/>
</dbReference>
<accession>A0ABU6ZBD8</accession>
<comment type="caution">
    <text evidence="1">The sequence shown here is derived from an EMBL/GenBank/DDBJ whole genome shotgun (WGS) entry which is preliminary data.</text>
</comment>
<gene>
    <name evidence="1" type="ORF">PIB30_037895</name>
</gene>
<name>A0ABU6ZBD8_9FABA</name>
<proteinExistence type="predicted"/>
<organism evidence="1 2">
    <name type="scientific">Stylosanthes scabra</name>
    <dbReference type="NCBI Taxonomy" id="79078"/>
    <lineage>
        <taxon>Eukaryota</taxon>
        <taxon>Viridiplantae</taxon>
        <taxon>Streptophyta</taxon>
        <taxon>Embryophyta</taxon>
        <taxon>Tracheophyta</taxon>
        <taxon>Spermatophyta</taxon>
        <taxon>Magnoliopsida</taxon>
        <taxon>eudicotyledons</taxon>
        <taxon>Gunneridae</taxon>
        <taxon>Pentapetalae</taxon>
        <taxon>rosids</taxon>
        <taxon>fabids</taxon>
        <taxon>Fabales</taxon>
        <taxon>Fabaceae</taxon>
        <taxon>Papilionoideae</taxon>
        <taxon>50 kb inversion clade</taxon>
        <taxon>dalbergioids sensu lato</taxon>
        <taxon>Dalbergieae</taxon>
        <taxon>Pterocarpus clade</taxon>
        <taxon>Stylosanthes</taxon>
    </lineage>
</organism>